<feature type="region of interest" description="Disordered" evidence="2">
    <location>
        <begin position="1"/>
        <end position="54"/>
    </location>
</feature>
<dbReference type="GO" id="GO:0001181">
    <property type="term" value="F:RNA polymerase I general transcription initiation factor activity"/>
    <property type="evidence" value="ECO:0007669"/>
    <property type="project" value="InterPro"/>
</dbReference>
<evidence type="ECO:0008006" key="5">
    <source>
        <dbReference type="Google" id="ProtNLM"/>
    </source>
</evidence>
<feature type="compositionally biased region" description="Acidic residues" evidence="2">
    <location>
        <begin position="655"/>
        <end position="688"/>
    </location>
</feature>
<comment type="caution">
    <text evidence="3">The sequence shown here is derived from an EMBL/GenBank/DDBJ whole genome shotgun (WGS) entry which is preliminary data.</text>
</comment>
<dbReference type="FunCoup" id="G9NDD3">
    <property type="interactions" value="642"/>
</dbReference>
<dbReference type="Pfam" id="PF05327">
    <property type="entry name" value="RRN3"/>
    <property type="match status" value="1"/>
</dbReference>
<dbReference type="Proteomes" id="UP000007115">
    <property type="component" value="Unassembled WGS sequence"/>
</dbReference>
<dbReference type="VEuPathDB" id="FungiDB:TRIVIDRAFT_56258"/>
<dbReference type="GeneID" id="25795607"/>
<name>G9NDD3_HYPVG</name>
<proteinExistence type="inferred from homology"/>
<dbReference type="GO" id="GO:0006361">
    <property type="term" value="P:transcription initiation at RNA polymerase I promoter"/>
    <property type="evidence" value="ECO:0007669"/>
    <property type="project" value="InterPro"/>
</dbReference>
<organism evidence="3 4">
    <name type="scientific">Hypocrea virens (strain Gv29-8 / FGSC 10586)</name>
    <name type="common">Gliocladium virens</name>
    <name type="synonym">Trichoderma virens</name>
    <dbReference type="NCBI Taxonomy" id="413071"/>
    <lineage>
        <taxon>Eukaryota</taxon>
        <taxon>Fungi</taxon>
        <taxon>Dikarya</taxon>
        <taxon>Ascomycota</taxon>
        <taxon>Pezizomycotina</taxon>
        <taxon>Sordariomycetes</taxon>
        <taxon>Hypocreomycetidae</taxon>
        <taxon>Hypocreales</taxon>
        <taxon>Hypocreaceae</taxon>
        <taxon>Trichoderma</taxon>
    </lineage>
</organism>
<sequence length="688" mass="79094">MRPFISTPRSLPGTLPRSTPPVKSILKPASILGRRKDQDDQPSEGSEAQDPTSKRRKVFFDDIKNVTYEVGRRTMDEIKLEVRMALEAHLRGDDGQYDGLKEMFANDKKRYLPPVVGEEEDTLKPHELQVYLMALTGCIPILKSKDCNGLVKVILNCSWLGRDAAFVKVFTHFLAALVSAQGSYLNQVLTMIVDKFHDTRPSAWRVPDFPEISRHTMRERLHSTLQYLLKMFPSAIAVLENLLRSKFPFLDDSMRVHMAYIHNLLQVKEYVPDLQEDVFDMILDRVVKIDSQMQLDLEDTDDDITAAVMYALRENRQEEAGSWEDEADDDSDTESVDSDDVDYDQEAVRIKTLKDSVEKMDSMLDTLFDVYTPHFTNPGSDKAFDMFITILREFDQMVLPTYKSRHTQFLIFHFAQQHERLTDAFCGQLIASAFQSNTPNILKQAAAAYLASFVARGALVPRSLVRTIFMLLIHHLDQYRRKYEPLCRGPDLKRFHPYYSLLQATLYIFCFRWQDLVVSAPEFVDPEDPASYIGQDLEWIGTTRKDLSTHVFGKLNPLKVCAPVIVDEFAKLAHRLNFMYAYPLIESNKRIRLTQFLSSTYSTGGALRDSGFDTQEESFHQLDPYFPFDPYQLPVSKRWLAEDYVHWKSIPGLNAEDEEEDSDDFDEDEDDEELEEGTATDSDGGESE</sequence>
<dbReference type="RefSeq" id="XP_013949894.1">
    <property type="nucleotide sequence ID" value="XM_014094419.1"/>
</dbReference>
<evidence type="ECO:0000313" key="3">
    <source>
        <dbReference type="EMBL" id="EHK15700.1"/>
    </source>
</evidence>
<dbReference type="STRING" id="413071.G9NDD3"/>
<dbReference type="GO" id="GO:0005634">
    <property type="term" value="C:nucleus"/>
    <property type="evidence" value="ECO:0007669"/>
    <property type="project" value="TreeGrafter"/>
</dbReference>
<dbReference type="InterPro" id="IPR007991">
    <property type="entry name" value="RNA_pol_I_trans_ini_fac_RRN3"/>
</dbReference>
<dbReference type="OrthoDB" id="26970at2759"/>
<comment type="similarity">
    <text evidence="1">Belongs to the RRN3 family.</text>
</comment>
<dbReference type="EMBL" id="ABDF02000092">
    <property type="protein sequence ID" value="EHK15700.1"/>
    <property type="molecule type" value="Genomic_DNA"/>
</dbReference>
<gene>
    <name evidence="3" type="ORF">TRIVIDRAFT_56258</name>
</gene>
<reference evidence="3 4" key="1">
    <citation type="journal article" date="2011" name="Genome Biol.">
        <title>Comparative genome sequence analysis underscores mycoparasitism as the ancestral life style of Trichoderma.</title>
        <authorList>
            <person name="Kubicek C.P."/>
            <person name="Herrera-Estrella A."/>
            <person name="Seidl-Seiboth V."/>
            <person name="Martinez D.A."/>
            <person name="Druzhinina I.S."/>
            <person name="Thon M."/>
            <person name="Zeilinger S."/>
            <person name="Casas-Flores S."/>
            <person name="Horwitz B.A."/>
            <person name="Mukherjee P.K."/>
            <person name="Mukherjee M."/>
            <person name="Kredics L."/>
            <person name="Alcaraz L.D."/>
            <person name="Aerts A."/>
            <person name="Antal Z."/>
            <person name="Atanasova L."/>
            <person name="Cervantes-Badillo M.G."/>
            <person name="Challacombe J."/>
            <person name="Chertkov O."/>
            <person name="McCluskey K."/>
            <person name="Coulpier F."/>
            <person name="Deshpande N."/>
            <person name="von Doehren H."/>
            <person name="Ebbole D.J."/>
            <person name="Esquivel-Naranjo E.U."/>
            <person name="Fekete E."/>
            <person name="Flipphi M."/>
            <person name="Glaser F."/>
            <person name="Gomez-Rodriguez E.Y."/>
            <person name="Gruber S."/>
            <person name="Han C."/>
            <person name="Henrissat B."/>
            <person name="Hermosa R."/>
            <person name="Hernandez-Onate M."/>
            <person name="Karaffa L."/>
            <person name="Kosti I."/>
            <person name="Le Crom S."/>
            <person name="Lindquist E."/>
            <person name="Lucas S."/>
            <person name="Luebeck M."/>
            <person name="Luebeck P.S."/>
            <person name="Margeot A."/>
            <person name="Metz B."/>
            <person name="Misra M."/>
            <person name="Nevalainen H."/>
            <person name="Omann M."/>
            <person name="Packer N."/>
            <person name="Perrone G."/>
            <person name="Uresti-Rivera E.E."/>
            <person name="Salamov A."/>
            <person name="Schmoll M."/>
            <person name="Seiboth B."/>
            <person name="Shapiro H."/>
            <person name="Sukno S."/>
            <person name="Tamayo-Ramos J.A."/>
            <person name="Tisch D."/>
            <person name="Wiest A."/>
            <person name="Wilkinson H.H."/>
            <person name="Zhang M."/>
            <person name="Coutinho P.M."/>
            <person name="Kenerley C.M."/>
            <person name="Monte E."/>
            <person name="Baker S.E."/>
            <person name="Grigoriev I.V."/>
        </authorList>
    </citation>
    <scope>NUCLEOTIDE SEQUENCE [LARGE SCALE GENOMIC DNA]</scope>
    <source>
        <strain evidence="4">Gv29-8 / FGSC 10586</strain>
    </source>
</reference>
<keyword evidence="4" id="KW-1185">Reference proteome</keyword>
<evidence type="ECO:0000313" key="4">
    <source>
        <dbReference type="Proteomes" id="UP000007115"/>
    </source>
</evidence>
<feature type="compositionally biased region" description="Acidic residues" evidence="2">
    <location>
        <begin position="321"/>
        <end position="341"/>
    </location>
</feature>
<protein>
    <recommendedName>
        <fullName evidence="5">RNA polymerase I-specific transcription initiation factor RRN3</fullName>
    </recommendedName>
</protein>
<evidence type="ECO:0000256" key="1">
    <source>
        <dbReference type="ARBA" id="ARBA00010098"/>
    </source>
</evidence>
<accession>G9NDD3</accession>
<dbReference type="AlphaFoldDB" id="G9NDD3"/>
<dbReference type="InParanoid" id="G9NDD3"/>
<feature type="region of interest" description="Disordered" evidence="2">
    <location>
        <begin position="317"/>
        <end position="341"/>
    </location>
</feature>
<dbReference type="OMA" id="VCSPAIV"/>
<dbReference type="GO" id="GO:0001042">
    <property type="term" value="F:RNA polymerase I core binding"/>
    <property type="evidence" value="ECO:0007669"/>
    <property type="project" value="TreeGrafter"/>
</dbReference>
<dbReference type="eggNOG" id="KOG2434">
    <property type="taxonomic scope" value="Eukaryota"/>
</dbReference>
<dbReference type="HOGENOM" id="CLU_010579_1_0_1"/>
<evidence type="ECO:0000256" key="2">
    <source>
        <dbReference type="SAM" id="MobiDB-lite"/>
    </source>
</evidence>
<dbReference type="PANTHER" id="PTHR12790">
    <property type="entry name" value="TRANSCRIPTION INITIATION FACTOR IA RRN3"/>
    <property type="match status" value="1"/>
</dbReference>
<feature type="region of interest" description="Disordered" evidence="2">
    <location>
        <begin position="651"/>
        <end position="688"/>
    </location>
</feature>
<dbReference type="PANTHER" id="PTHR12790:SF0">
    <property type="entry name" value="RNA POLYMERASE I-SPECIFIC TRANSCRIPTION INITIATION FACTOR RRN3-RELATED"/>
    <property type="match status" value="1"/>
</dbReference>